<keyword evidence="1" id="KW-0812">Transmembrane</keyword>
<keyword evidence="1" id="KW-1133">Transmembrane helix</keyword>
<keyword evidence="1" id="KW-0472">Membrane</keyword>
<dbReference type="AlphaFoldDB" id="A0A1F8GVD5"/>
<sequence>MDLLKILDSVLVAVLWCFCAVMLADLALHIWRARPRYIHLRLFMLMLAVVLFVLVIPVGTVGLLFFWELVGGKVPILF</sequence>
<comment type="caution">
    <text evidence="2">The sequence shown here is derived from an EMBL/GenBank/DDBJ whole genome shotgun (WGS) entry which is preliminary data.</text>
</comment>
<feature type="transmembrane region" description="Helical" evidence="1">
    <location>
        <begin position="42"/>
        <end position="67"/>
    </location>
</feature>
<accession>A0A1F8GVD5</accession>
<evidence type="ECO:0000313" key="2">
    <source>
        <dbReference type="EMBL" id="OGN28429.1"/>
    </source>
</evidence>
<organism evidence="2 3">
    <name type="scientific">Candidatus Yanofskybacteria bacterium RIFCSPLOWO2_01_FULL_49_25</name>
    <dbReference type="NCBI Taxonomy" id="1802701"/>
    <lineage>
        <taxon>Bacteria</taxon>
        <taxon>Candidatus Yanofskyibacteriota</taxon>
    </lineage>
</organism>
<reference evidence="2 3" key="1">
    <citation type="journal article" date="2016" name="Nat. Commun.">
        <title>Thousands of microbial genomes shed light on interconnected biogeochemical processes in an aquifer system.</title>
        <authorList>
            <person name="Anantharaman K."/>
            <person name="Brown C.T."/>
            <person name="Hug L.A."/>
            <person name="Sharon I."/>
            <person name="Castelle C.J."/>
            <person name="Probst A.J."/>
            <person name="Thomas B.C."/>
            <person name="Singh A."/>
            <person name="Wilkins M.J."/>
            <person name="Karaoz U."/>
            <person name="Brodie E.L."/>
            <person name="Williams K.H."/>
            <person name="Hubbard S.S."/>
            <person name="Banfield J.F."/>
        </authorList>
    </citation>
    <scope>NUCLEOTIDE SEQUENCE [LARGE SCALE GENOMIC DNA]</scope>
</reference>
<name>A0A1F8GVD5_9BACT</name>
<dbReference type="Proteomes" id="UP000179047">
    <property type="component" value="Unassembled WGS sequence"/>
</dbReference>
<protein>
    <submittedName>
        <fullName evidence="2">Uncharacterized protein</fullName>
    </submittedName>
</protein>
<evidence type="ECO:0000256" key="1">
    <source>
        <dbReference type="SAM" id="Phobius"/>
    </source>
</evidence>
<gene>
    <name evidence="2" type="ORF">A3A33_02990</name>
</gene>
<dbReference type="STRING" id="1802701.A3A33_02990"/>
<proteinExistence type="predicted"/>
<dbReference type="EMBL" id="MGKP01000017">
    <property type="protein sequence ID" value="OGN28429.1"/>
    <property type="molecule type" value="Genomic_DNA"/>
</dbReference>
<evidence type="ECO:0000313" key="3">
    <source>
        <dbReference type="Proteomes" id="UP000179047"/>
    </source>
</evidence>
<feature type="transmembrane region" description="Helical" evidence="1">
    <location>
        <begin position="6"/>
        <end position="30"/>
    </location>
</feature>